<evidence type="ECO:0000256" key="1">
    <source>
        <dbReference type="SAM" id="Phobius"/>
    </source>
</evidence>
<dbReference type="AlphaFoldDB" id="A0A1M4SYE1"/>
<evidence type="ECO:0000313" key="2">
    <source>
        <dbReference type="EMBL" id="SHE37203.1"/>
    </source>
</evidence>
<protein>
    <submittedName>
        <fullName evidence="2">Uncharacterized protein</fullName>
    </submittedName>
</protein>
<feature type="transmembrane region" description="Helical" evidence="1">
    <location>
        <begin position="33"/>
        <end position="55"/>
    </location>
</feature>
<dbReference type="Proteomes" id="UP000184476">
    <property type="component" value="Unassembled WGS sequence"/>
</dbReference>
<dbReference type="InterPro" id="IPR027417">
    <property type="entry name" value="P-loop_NTPase"/>
</dbReference>
<name>A0A1M4SYE1_9BACL</name>
<sequence>MIKKIIFHWPLLILLLVWWQFDTISPYLNPYGWFILGIIIIYYMIRLGLHVFFLYQLNQSDSVETVRVILPRAEKKVSTEMIHFFEFLNTLLLPKFPWQYYVNGVNSFTWEVQLDAKGNKEILISASPFILPEILKNLQTIYENARFETVKSELTHQPPQEFMQLRLEHPGELESFSERKFMDQLFQTVDELKGEAGIQVMLIPVDYQTQRRQLKRKGMDALFNTEIRIYASNQQLLKALLGTIGELSPQNRLIPEGIISYQIRKWFKKHYWDLVINKYFSLFLGPRVVLSSNQLASLLHFPSSILWVRGTYRYQHRRLPVPQGLPVNQEVVSPIAVTDENVEVGLTDEMWKQHLLVVGTGGTGKTTTLGQHASAWFSRPDEGALVIGSQPHELMFILQFVPDYKKVYIIDMDKPSKYGINFLSNDAYPVDMMVEDFIGIFDPPFAAQIKNMDFIQQAFLALRQAREQSIVWKEAVPRIDLRHIREVLANEKYRMNLIHVLPQNSDLQLYWIEKTQLMRNPRYYVTYVQPIIGVFNRILGVERVAKTLCHPNTIDLKKAILEEKAVVALHGGKWDYGFNVSDFAGNMLLTLLYQSILHQRDIPEEKRVNINLILDDFGGFCSRILMMLLVRSSRMNVRIACAAGTWFDVPESMRTFFDDLILNKIIFRGHNHRDADYWGGLMDKLEPEDFLNMKHRYGAFWFHANGSQQDPFIARAIYDQHKGRFEQYHLTHNWPTEDLQLQLDPLMMPNIPGTQIKPYLPNMSGKNKNQF</sequence>
<accession>A0A1M4SYE1</accession>
<keyword evidence="1" id="KW-0812">Transmembrane</keyword>
<gene>
    <name evidence="2" type="ORF">SAMN05444392_101204</name>
</gene>
<proteinExistence type="predicted"/>
<organism evidence="2 3">
    <name type="scientific">Seinonella peptonophila</name>
    <dbReference type="NCBI Taxonomy" id="112248"/>
    <lineage>
        <taxon>Bacteria</taxon>
        <taxon>Bacillati</taxon>
        <taxon>Bacillota</taxon>
        <taxon>Bacilli</taxon>
        <taxon>Bacillales</taxon>
        <taxon>Thermoactinomycetaceae</taxon>
        <taxon>Seinonella</taxon>
    </lineage>
</organism>
<dbReference type="RefSeq" id="WP_073150559.1">
    <property type="nucleotide sequence ID" value="NZ_FQVL01000001.1"/>
</dbReference>
<evidence type="ECO:0000313" key="3">
    <source>
        <dbReference type="Proteomes" id="UP000184476"/>
    </source>
</evidence>
<feature type="transmembrane region" description="Helical" evidence="1">
    <location>
        <begin position="5"/>
        <end position="21"/>
    </location>
</feature>
<dbReference type="OrthoDB" id="9806951at2"/>
<dbReference type="EMBL" id="FQVL01000001">
    <property type="protein sequence ID" value="SHE37203.1"/>
    <property type="molecule type" value="Genomic_DNA"/>
</dbReference>
<keyword evidence="3" id="KW-1185">Reference proteome</keyword>
<keyword evidence="1" id="KW-0472">Membrane</keyword>
<keyword evidence="1" id="KW-1133">Transmembrane helix</keyword>
<reference evidence="2 3" key="1">
    <citation type="submission" date="2016-11" db="EMBL/GenBank/DDBJ databases">
        <authorList>
            <person name="Jaros S."/>
            <person name="Januszkiewicz K."/>
            <person name="Wedrychowicz H."/>
        </authorList>
    </citation>
    <scope>NUCLEOTIDE SEQUENCE [LARGE SCALE GENOMIC DNA]</scope>
    <source>
        <strain evidence="2 3">DSM 44666</strain>
    </source>
</reference>
<dbReference type="STRING" id="112248.SAMN05444392_101204"/>
<dbReference type="SUPFAM" id="SSF52540">
    <property type="entry name" value="P-loop containing nucleoside triphosphate hydrolases"/>
    <property type="match status" value="1"/>
</dbReference>